<feature type="transmembrane region" description="Helical" evidence="1">
    <location>
        <begin position="272"/>
        <end position="297"/>
    </location>
</feature>
<feature type="transmembrane region" description="Helical" evidence="1">
    <location>
        <begin position="80"/>
        <end position="100"/>
    </location>
</feature>
<feature type="transmembrane region" description="Helical" evidence="1">
    <location>
        <begin position="245"/>
        <end position="266"/>
    </location>
</feature>
<feature type="transmembrane region" description="Helical" evidence="1">
    <location>
        <begin position="197"/>
        <end position="225"/>
    </location>
</feature>
<keyword evidence="2" id="KW-1185">Reference proteome</keyword>
<dbReference type="InterPro" id="IPR019425">
    <property type="entry name" value="7TM_GPCR_serpentine_rcpt_Srt"/>
</dbReference>
<evidence type="ECO:0000313" key="3">
    <source>
        <dbReference type="WBParaSite" id="L893_g27082.t1"/>
    </source>
</evidence>
<proteinExistence type="predicted"/>
<dbReference type="PANTHER" id="PTHR23021">
    <property type="entry name" value="SERPENTINE RECEPTOR, CLASS T"/>
    <property type="match status" value="1"/>
</dbReference>
<keyword evidence="1" id="KW-1133">Transmembrane helix</keyword>
<feature type="transmembrane region" description="Helical" evidence="1">
    <location>
        <begin position="152"/>
        <end position="177"/>
    </location>
</feature>
<dbReference type="WBParaSite" id="L893_g27082.t1">
    <property type="protein sequence ID" value="L893_g27082.t1"/>
    <property type="gene ID" value="L893_g27082"/>
</dbReference>
<name>A0A1I7ZJQ9_9BILA</name>
<feature type="transmembrane region" description="Helical" evidence="1">
    <location>
        <begin position="44"/>
        <end position="68"/>
    </location>
</feature>
<dbReference type="Proteomes" id="UP000095287">
    <property type="component" value="Unplaced"/>
</dbReference>
<dbReference type="PROSITE" id="PS51257">
    <property type="entry name" value="PROKAR_LIPOPROTEIN"/>
    <property type="match status" value="1"/>
</dbReference>
<dbReference type="AlphaFoldDB" id="A0A1I7ZJQ9"/>
<evidence type="ECO:0000256" key="1">
    <source>
        <dbReference type="SAM" id="Phobius"/>
    </source>
</evidence>
<keyword evidence="1" id="KW-0472">Membrane</keyword>
<accession>A0A1I7ZJQ9</accession>
<sequence>MYTIYPKYSLLKSNVDNGVLKSVQSGSLSSSCSSERTMHTTFEVVSGIVSIFAAVVLPPIYIRIIYIFLANRKYRRHECYSIMIQMGVVQLLTVPGTFMTGYKALTGTDPHNVGLFSLKLYGVSFKVEALLSLVLGLNRLRIICGLRYPTVVHDLIIFACYLYGCAQLTILCWDGWIEFNCPLGEYLPKYNLSLPYTYAYTLVTSCVQLISTGLTFLLYISIISYLIWQKSKMIRIKNFEKEQTILIYATVRFAVDMSLIVLYNYITVPVVYWIEMCVIFTYFMNNLLLPPVLYLTLYKDIRRKFFACRQDIARTSDMRTLLHRRLQEKNGSSFSKHISGGVGASL</sequence>
<feature type="transmembrane region" description="Helical" evidence="1">
    <location>
        <begin position="120"/>
        <end position="140"/>
    </location>
</feature>
<dbReference type="SUPFAM" id="SSF81321">
    <property type="entry name" value="Family A G protein-coupled receptor-like"/>
    <property type="match status" value="1"/>
</dbReference>
<organism evidence="2 3">
    <name type="scientific">Steinernema glaseri</name>
    <dbReference type="NCBI Taxonomy" id="37863"/>
    <lineage>
        <taxon>Eukaryota</taxon>
        <taxon>Metazoa</taxon>
        <taxon>Ecdysozoa</taxon>
        <taxon>Nematoda</taxon>
        <taxon>Chromadorea</taxon>
        <taxon>Rhabditida</taxon>
        <taxon>Tylenchina</taxon>
        <taxon>Panagrolaimomorpha</taxon>
        <taxon>Strongyloidoidea</taxon>
        <taxon>Steinernematidae</taxon>
        <taxon>Steinernema</taxon>
    </lineage>
</organism>
<evidence type="ECO:0000313" key="2">
    <source>
        <dbReference type="Proteomes" id="UP000095287"/>
    </source>
</evidence>
<keyword evidence="1" id="KW-0812">Transmembrane</keyword>
<dbReference type="PANTHER" id="PTHR23021:SF11">
    <property type="entry name" value="SERPENTINE RECEPTOR, CLASS T"/>
    <property type="match status" value="1"/>
</dbReference>
<reference evidence="3" key="1">
    <citation type="submission" date="2016-11" db="UniProtKB">
        <authorList>
            <consortium name="WormBaseParasite"/>
        </authorList>
    </citation>
    <scope>IDENTIFICATION</scope>
</reference>
<protein>
    <submittedName>
        <fullName evidence="3">7TM_GPCR_Srx domain-containing protein</fullName>
    </submittedName>
</protein>